<accession>A0A2N3J2S1</accession>
<comment type="caution">
    <text evidence="2">The sequence shown here is derived from an EMBL/GenBank/DDBJ whole genome shotgun (WGS) entry which is preliminary data.</text>
</comment>
<gene>
    <name evidence="2" type="ORF">AOX56_12605</name>
</gene>
<evidence type="ECO:0000313" key="3">
    <source>
        <dbReference type="Proteomes" id="UP000233526"/>
    </source>
</evidence>
<dbReference type="EMBL" id="LJZX01000028">
    <property type="protein sequence ID" value="PKQ80090.1"/>
    <property type="molecule type" value="Genomic_DNA"/>
</dbReference>
<evidence type="ECO:0000313" key="2">
    <source>
        <dbReference type="EMBL" id="PKQ80090.1"/>
    </source>
</evidence>
<organism evidence="2 3">
    <name type="scientific">Aeromonas sobria</name>
    <dbReference type="NCBI Taxonomy" id="646"/>
    <lineage>
        <taxon>Bacteria</taxon>
        <taxon>Pseudomonadati</taxon>
        <taxon>Pseudomonadota</taxon>
        <taxon>Gammaproteobacteria</taxon>
        <taxon>Aeromonadales</taxon>
        <taxon>Aeromonadaceae</taxon>
        <taxon>Aeromonas</taxon>
    </lineage>
</organism>
<feature type="domain" description="Phage tail fibre protein N-terminal" evidence="1">
    <location>
        <begin position="3"/>
        <end position="159"/>
    </location>
</feature>
<dbReference type="RefSeq" id="WP_101316794.1">
    <property type="nucleotide sequence ID" value="NZ_CAWNSS010000028.1"/>
</dbReference>
<proteinExistence type="predicted"/>
<protein>
    <recommendedName>
        <fullName evidence="1">Phage tail fibre protein N-terminal domain-containing protein</fullName>
    </recommendedName>
</protein>
<dbReference type="SUPFAM" id="SSF88874">
    <property type="entry name" value="Receptor-binding domain of short tail fibre protein gp12"/>
    <property type="match status" value="1"/>
</dbReference>
<dbReference type="Proteomes" id="UP000233526">
    <property type="component" value="Unassembled WGS sequence"/>
</dbReference>
<dbReference type="InterPro" id="IPR022225">
    <property type="entry name" value="Phage_tail_fibre_N"/>
</dbReference>
<sequence length="559" mass="60506">MSQVITNAFETYWQGCLTDQVPVVLDEVVLADIPNLDITAPIDPNTGLPPQAQIVHRHPVDQRGRINNNAVAYSIVMDTTVGNFSFNAMYLVNKASGMVGMIVYKGRETKTKTDQATGTTGNSLVKSMLMEYDQAATATVTTVEAGTWQIDYSARLLGMDEQLRLQAIAIFGSSAFFCDGFKLINKAGSYKVQPGVAMVGGLRIQLDVEQAVTVGAKPVGVWVDVHHAGTILSRWDNHFEFKTSTTELTDYTDSNGYRHYVAKLGVIEANATVTDKRIVNESSNLWDALQNHAKGRDHPYATTTEKGMVRLAPSEEAIAGENDTLAMTPKGVAMAISAHHLKSGSPLPQKDIGPIWHADYGGWMVWQEFTDNGADYRGYASQLIGSLLLDTQTTPRSGYIKSGVQNLSRVIYAALRAWALHNGRMVAPGVWQAGSLQCADNADGITFRVFDVRGEFMRALDDGRGIDSGRVMGSWQPATSVEAMSVVGRAGPSYSLVARPASTIPLNGSLQQGTIDADALEQTTSGPYPSVALTATGFVSHISYRVRSRNTAVLATIKF</sequence>
<dbReference type="AlphaFoldDB" id="A0A2N3J2S1"/>
<name>A0A2N3J2S1_AERSO</name>
<dbReference type="Pfam" id="PF12571">
    <property type="entry name" value="Phage_tail_fib"/>
    <property type="match status" value="1"/>
</dbReference>
<reference evidence="2 3" key="1">
    <citation type="journal article" date="2017" name="Front. Microbiol.">
        <title>Strong Genomic and Phenotypic Heterogeneity in the Aeromonas sobria Species Complex.</title>
        <authorList>
            <person name="Gauthier J."/>
            <person name="Vincent A.T."/>
            <person name="Charette S.J."/>
            <person name="Derome N."/>
        </authorList>
    </citation>
    <scope>NUCLEOTIDE SEQUENCE [LARGE SCALE GENOMIC DNA]</scope>
    <source>
        <strain evidence="2 3">JF2635</strain>
    </source>
</reference>
<evidence type="ECO:0000259" key="1">
    <source>
        <dbReference type="Pfam" id="PF12571"/>
    </source>
</evidence>